<keyword evidence="3" id="KW-1185">Reference proteome</keyword>
<evidence type="ECO:0000313" key="3">
    <source>
        <dbReference type="Proteomes" id="UP000006044"/>
    </source>
</evidence>
<dbReference type="InterPro" id="IPR002123">
    <property type="entry name" value="Plipid/glycerol_acylTrfase"/>
</dbReference>
<name>K0XEM2_9BACT</name>
<dbReference type="Proteomes" id="UP000006044">
    <property type="component" value="Unassembled WGS sequence"/>
</dbReference>
<dbReference type="RefSeq" id="WP_008860988.1">
    <property type="nucleotide sequence ID" value="NZ_CAXSNY010000002.1"/>
</dbReference>
<organism evidence="2 3">
    <name type="scientific">Barnesiella intestinihominis YIT 11860</name>
    <dbReference type="NCBI Taxonomy" id="742726"/>
    <lineage>
        <taxon>Bacteria</taxon>
        <taxon>Pseudomonadati</taxon>
        <taxon>Bacteroidota</taxon>
        <taxon>Bacteroidia</taxon>
        <taxon>Bacteroidales</taxon>
        <taxon>Barnesiellaceae</taxon>
        <taxon>Barnesiella</taxon>
    </lineage>
</organism>
<dbReference type="OrthoDB" id="1113830at2"/>
<dbReference type="HOGENOM" id="CLU_067500_0_0_10"/>
<dbReference type="eggNOG" id="COG0204">
    <property type="taxonomic scope" value="Bacteria"/>
</dbReference>
<dbReference type="AlphaFoldDB" id="K0XEM2"/>
<dbReference type="GeneID" id="77847833"/>
<sequence>MKRYVLNISDLQDIAPQFKSESGTKILKYLFNLCKINEINALYDRSCDYRGAAFCNSIIDDLDITCQIDHEEKLDNLPEGAFITVSNHPFGALDGVILIKLLANRRPDYKVMVNWILNHVEAMSDNFIAVDPYSNPDRRKVSLNGIKEALLQAKNGHPLGFFPAGAVSKLRWDLRIEDREWQSSIIRLIQQLKKPVVPIFFHGHNSLFYTILRIFSWKMCAMRLPAEVFKKEHKTIRISVGDAISPETLAQYPTIKELEKFLKQETYKLKKR</sequence>
<evidence type="ECO:0000259" key="1">
    <source>
        <dbReference type="SMART" id="SM00563"/>
    </source>
</evidence>
<evidence type="ECO:0000313" key="2">
    <source>
        <dbReference type="EMBL" id="EJZ66314.1"/>
    </source>
</evidence>
<reference evidence="2 3" key="1">
    <citation type="submission" date="2012-08" db="EMBL/GenBank/DDBJ databases">
        <title>The Genome Sequence of Barnesiella intestinihominis YIT 11860.</title>
        <authorList>
            <consortium name="The Broad Institute Genome Sequencing Platform"/>
            <person name="Earl A."/>
            <person name="Ward D."/>
            <person name="Feldgarden M."/>
            <person name="Gevers D."/>
            <person name="Morotomi M."/>
            <person name="Walker B."/>
            <person name="Young S.K."/>
            <person name="Zeng Q."/>
            <person name="Gargeya S."/>
            <person name="Fitzgerald M."/>
            <person name="Haas B."/>
            <person name="Abouelleil A."/>
            <person name="Alvarado L."/>
            <person name="Arachchi H.M."/>
            <person name="Berlin A.M."/>
            <person name="Chapman S.B."/>
            <person name="Goldberg J."/>
            <person name="Griggs A."/>
            <person name="Gujja S."/>
            <person name="Hansen M."/>
            <person name="Howarth C."/>
            <person name="Imamovic A."/>
            <person name="Larimer J."/>
            <person name="McCowen C."/>
            <person name="Montmayeur A."/>
            <person name="Murphy C."/>
            <person name="Neiman D."/>
            <person name="Pearson M."/>
            <person name="Priest M."/>
            <person name="Roberts A."/>
            <person name="Saif S."/>
            <person name="Shea T."/>
            <person name="Sisk P."/>
            <person name="Sykes S."/>
            <person name="Wortman J."/>
            <person name="Nusbaum C."/>
            <person name="Birren B."/>
        </authorList>
    </citation>
    <scope>NUCLEOTIDE SEQUENCE [LARGE SCALE GENOMIC DNA]</scope>
    <source>
        <strain evidence="2 3">YIT 11860</strain>
    </source>
</reference>
<dbReference type="GO" id="GO:0016746">
    <property type="term" value="F:acyltransferase activity"/>
    <property type="evidence" value="ECO:0007669"/>
    <property type="project" value="InterPro"/>
</dbReference>
<feature type="domain" description="Phospholipid/glycerol acyltransferase" evidence="1">
    <location>
        <begin position="82"/>
        <end position="204"/>
    </location>
</feature>
<dbReference type="EMBL" id="ADLE01000001">
    <property type="protein sequence ID" value="EJZ66314.1"/>
    <property type="molecule type" value="Genomic_DNA"/>
</dbReference>
<dbReference type="CDD" id="cd07986">
    <property type="entry name" value="LPLAT_ACT14924-like"/>
    <property type="match status" value="1"/>
</dbReference>
<dbReference type="PATRIC" id="fig|742726.3.peg.509"/>
<comment type="caution">
    <text evidence="2">The sequence shown here is derived from an EMBL/GenBank/DDBJ whole genome shotgun (WGS) entry which is preliminary data.</text>
</comment>
<dbReference type="STRING" id="742726.HMPREF9448_00491"/>
<dbReference type="InterPro" id="IPR045746">
    <property type="entry name" value="ACT14924-like_Acyltransf_dom"/>
</dbReference>
<dbReference type="SMART" id="SM00563">
    <property type="entry name" value="PlsC"/>
    <property type="match status" value="1"/>
</dbReference>
<accession>K0XEM2</accession>
<dbReference type="Pfam" id="PF19576">
    <property type="entry name" value="Acyltransf_2"/>
    <property type="match status" value="1"/>
</dbReference>
<gene>
    <name evidence="2" type="ORF">HMPREF9448_00491</name>
</gene>
<protein>
    <recommendedName>
        <fullName evidence="1">Phospholipid/glycerol acyltransferase domain-containing protein</fullName>
    </recommendedName>
</protein>
<proteinExistence type="predicted"/>